<evidence type="ECO:0000256" key="7">
    <source>
        <dbReference type="ARBA" id="ARBA00023237"/>
    </source>
</evidence>
<dbReference type="PANTHER" id="PTHR30026">
    <property type="entry name" value="OUTER MEMBRANE PROTEIN TOLC"/>
    <property type="match status" value="1"/>
</dbReference>
<dbReference type="PANTHER" id="PTHR30026:SF20">
    <property type="entry name" value="OUTER MEMBRANE PROTEIN TOLC"/>
    <property type="match status" value="1"/>
</dbReference>
<evidence type="ECO:0000256" key="4">
    <source>
        <dbReference type="ARBA" id="ARBA00022452"/>
    </source>
</evidence>
<evidence type="ECO:0000256" key="5">
    <source>
        <dbReference type="ARBA" id="ARBA00022692"/>
    </source>
</evidence>
<keyword evidence="8" id="KW-0175">Coiled coil</keyword>
<dbReference type="Proteomes" id="UP001157947">
    <property type="component" value="Unassembled WGS sequence"/>
</dbReference>
<evidence type="ECO:0000256" key="8">
    <source>
        <dbReference type="SAM" id="Coils"/>
    </source>
</evidence>
<keyword evidence="7" id="KW-0998">Cell outer membrane</keyword>
<dbReference type="GO" id="GO:0015288">
    <property type="term" value="F:porin activity"/>
    <property type="evidence" value="ECO:0007669"/>
    <property type="project" value="TreeGrafter"/>
</dbReference>
<dbReference type="Pfam" id="PF02321">
    <property type="entry name" value="OEP"/>
    <property type="match status" value="2"/>
</dbReference>
<dbReference type="RefSeq" id="WP_265133902.1">
    <property type="nucleotide sequence ID" value="NZ_FXTX01000003.1"/>
</dbReference>
<evidence type="ECO:0000256" key="3">
    <source>
        <dbReference type="ARBA" id="ARBA00022448"/>
    </source>
</evidence>
<dbReference type="GO" id="GO:1990281">
    <property type="term" value="C:efflux pump complex"/>
    <property type="evidence" value="ECO:0007669"/>
    <property type="project" value="TreeGrafter"/>
</dbReference>
<organism evidence="9 10">
    <name type="scientific">Venenivibrio stagnispumantis</name>
    <dbReference type="NCBI Taxonomy" id="407998"/>
    <lineage>
        <taxon>Bacteria</taxon>
        <taxon>Pseudomonadati</taxon>
        <taxon>Aquificota</taxon>
        <taxon>Aquificia</taxon>
        <taxon>Aquificales</taxon>
        <taxon>Hydrogenothermaceae</taxon>
        <taxon>Venenivibrio</taxon>
    </lineage>
</organism>
<accession>A0AA45WJR5</accession>
<keyword evidence="4" id="KW-1134">Transmembrane beta strand</keyword>
<evidence type="ECO:0000256" key="2">
    <source>
        <dbReference type="ARBA" id="ARBA00007613"/>
    </source>
</evidence>
<reference evidence="9" key="1">
    <citation type="submission" date="2017-05" db="EMBL/GenBank/DDBJ databases">
        <authorList>
            <person name="Varghese N."/>
            <person name="Submissions S."/>
        </authorList>
    </citation>
    <scope>NUCLEOTIDE SEQUENCE</scope>
    <source>
        <strain evidence="9">DSM 18763</strain>
    </source>
</reference>
<dbReference type="GO" id="GO:0009279">
    <property type="term" value="C:cell outer membrane"/>
    <property type="evidence" value="ECO:0007669"/>
    <property type="project" value="UniProtKB-SubCell"/>
</dbReference>
<name>A0AA45WJR5_9AQUI</name>
<keyword evidence="6" id="KW-0472">Membrane</keyword>
<dbReference type="SUPFAM" id="SSF56954">
    <property type="entry name" value="Outer membrane efflux proteins (OEP)"/>
    <property type="match status" value="1"/>
</dbReference>
<comment type="similarity">
    <text evidence="2">Belongs to the outer membrane factor (OMF) (TC 1.B.17) family.</text>
</comment>
<keyword evidence="5" id="KW-0812">Transmembrane</keyword>
<evidence type="ECO:0000313" key="10">
    <source>
        <dbReference type="Proteomes" id="UP001157947"/>
    </source>
</evidence>
<dbReference type="InterPro" id="IPR051906">
    <property type="entry name" value="TolC-like"/>
</dbReference>
<dbReference type="InterPro" id="IPR003423">
    <property type="entry name" value="OMP_efflux"/>
</dbReference>
<comment type="caution">
    <text evidence="9">The sequence shown here is derived from an EMBL/GenBank/DDBJ whole genome shotgun (WGS) entry which is preliminary data.</text>
</comment>
<sequence length="419" mass="48752">MKKIFISLMIFANFSFGENLNQLIEKAINNNPQLKAYNQQVESSKFNLEAEKQLYYPSFFTNISEIFYSKTPRMEIAPFLSFKQSNKNFTTFNIGLKYDIYTAGLRSSSINISKYQLTSDRYLYNDTLKSLKAEVKKAYFDLMIAKALVDIYQKELENVDAHLKETEGFLEQGLVTKVELLQAKVRKAEVERDLRDAKGRYKVALSNLERLVGESLKNENFEPVNIPIKDIEDIEELKKETIQNSDKLKALKFTLRQLQEKEKIEQSQFLPKIYTQAGYQYTNQVDYLNPKGNFILSISAGVEFQGIKPYYKILQAKSDTKKIEYQIQDLENNLKLLIEKAYEELKTAKDNLKVAEENLSYAKEYYELVKEQYRNQIATGTDLINAESALTRALSSREISYYQYLKTLADIEYLTGKER</sequence>
<keyword evidence="3" id="KW-0813">Transport</keyword>
<dbReference type="GO" id="GO:0015562">
    <property type="term" value="F:efflux transmembrane transporter activity"/>
    <property type="evidence" value="ECO:0007669"/>
    <property type="project" value="InterPro"/>
</dbReference>
<dbReference type="Gene3D" id="1.20.1600.10">
    <property type="entry name" value="Outer membrane efflux proteins (OEP)"/>
    <property type="match status" value="1"/>
</dbReference>
<comment type="subcellular location">
    <subcellularLocation>
        <location evidence="1">Cell outer membrane</location>
    </subcellularLocation>
</comment>
<evidence type="ECO:0000256" key="1">
    <source>
        <dbReference type="ARBA" id="ARBA00004442"/>
    </source>
</evidence>
<dbReference type="EMBL" id="FXTX01000003">
    <property type="protein sequence ID" value="SMP04530.1"/>
    <property type="molecule type" value="Genomic_DNA"/>
</dbReference>
<gene>
    <name evidence="9" type="ORF">SAMN06264868_10318</name>
</gene>
<proteinExistence type="inferred from homology"/>
<dbReference type="AlphaFoldDB" id="A0AA45WJR5"/>
<protein>
    <submittedName>
        <fullName evidence="9">Outer membrane protein TolC</fullName>
    </submittedName>
</protein>
<evidence type="ECO:0000313" key="9">
    <source>
        <dbReference type="EMBL" id="SMP04530.1"/>
    </source>
</evidence>
<keyword evidence="10" id="KW-1185">Reference proteome</keyword>
<evidence type="ECO:0000256" key="6">
    <source>
        <dbReference type="ARBA" id="ARBA00023136"/>
    </source>
</evidence>
<feature type="coiled-coil region" evidence="8">
    <location>
        <begin position="313"/>
        <end position="358"/>
    </location>
</feature>